<dbReference type="InterPro" id="IPR029063">
    <property type="entry name" value="SAM-dependent_MTases_sf"/>
</dbReference>
<dbReference type="CDD" id="cd02440">
    <property type="entry name" value="AdoMet_MTases"/>
    <property type="match status" value="1"/>
</dbReference>
<gene>
    <name evidence="2" type="ORF">Thpro_021595</name>
</gene>
<dbReference type="Proteomes" id="UP000029273">
    <property type="component" value="Unassembled WGS sequence"/>
</dbReference>
<name>A0A1A6C3X4_9GAMM</name>
<dbReference type="EMBL" id="JQSG02000003">
    <property type="protein sequence ID" value="OBS09267.1"/>
    <property type="molecule type" value="Genomic_DNA"/>
</dbReference>
<dbReference type="STRING" id="160660.BJI67_01745"/>
<dbReference type="OrthoDB" id="9788660at2"/>
<organism evidence="2 3">
    <name type="scientific">Acidihalobacter prosperus</name>
    <dbReference type="NCBI Taxonomy" id="160660"/>
    <lineage>
        <taxon>Bacteria</taxon>
        <taxon>Pseudomonadati</taxon>
        <taxon>Pseudomonadota</taxon>
        <taxon>Gammaproteobacteria</taxon>
        <taxon>Chromatiales</taxon>
        <taxon>Ectothiorhodospiraceae</taxon>
        <taxon>Acidihalobacter</taxon>
    </lineage>
</organism>
<keyword evidence="3" id="KW-1185">Reference proteome</keyword>
<evidence type="ECO:0000259" key="1">
    <source>
        <dbReference type="Pfam" id="PF13649"/>
    </source>
</evidence>
<dbReference type="AlphaFoldDB" id="A0A1A6C3X4"/>
<comment type="caution">
    <text evidence="2">The sequence shown here is derived from an EMBL/GenBank/DDBJ whole genome shotgun (WGS) entry which is preliminary data.</text>
</comment>
<dbReference type="Pfam" id="PF13649">
    <property type="entry name" value="Methyltransf_25"/>
    <property type="match status" value="1"/>
</dbReference>
<evidence type="ECO:0000313" key="2">
    <source>
        <dbReference type="EMBL" id="OBS09267.1"/>
    </source>
</evidence>
<dbReference type="SUPFAM" id="SSF53335">
    <property type="entry name" value="S-adenosyl-L-methionine-dependent methyltransferases"/>
    <property type="match status" value="1"/>
</dbReference>
<dbReference type="Gene3D" id="3.40.50.150">
    <property type="entry name" value="Vaccinia Virus protein VP39"/>
    <property type="match status" value="1"/>
</dbReference>
<dbReference type="InterPro" id="IPR041698">
    <property type="entry name" value="Methyltransf_25"/>
</dbReference>
<proteinExistence type="predicted"/>
<dbReference type="RefSeq" id="WP_038090510.1">
    <property type="nucleotide sequence ID" value="NZ_JQSG02000003.1"/>
</dbReference>
<evidence type="ECO:0000313" key="3">
    <source>
        <dbReference type="Proteomes" id="UP000029273"/>
    </source>
</evidence>
<dbReference type="PANTHER" id="PTHR12843:SF5">
    <property type="entry name" value="EEF1A LYSINE METHYLTRANSFERASE 2"/>
    <property type="match status" value="1"/>
</dbReference>
<accession>A0A1A6C3X4</accession>
<dbReference type="PANTHER" id="PTHR12843">
    <property type="entry name" value="PROTEIN-LYSINE N-METHYLTRANSFERASE METTL10"/>
    <property type="match status" value="1"/>
</dbReference>
<sequence length="207" mass="23441">MDRKAHWERIYREKSPLEVSWYQADPTLSLSLIEAAGCPRSAEIIDVGGGASRLVDRLLDAGYRHPAVLDLAGAALEHARQRLGDRAEAVEWFEADATTFAPPHRFDVWHDRAVFHFLTEADDRRRYRQTLLRTLRPGGHLILAAFAVGGPDRCSGLEIVQYDAPQILEQFGDAFDLIETREESHRTPGGMIQRFGYFRLIRRSAAT</sequence>
<reference evidence="2 3" key="1">
    <citation type="journal article" date="2014" name="Genome Announc.">
        <title>Draft Genome Sequence of the Iron-Oxidizing, Acidophilic, and Halotolerant 'Thiobacillus prosperus' Type Strain DSM 5130.</title>
        <authorList>
            <person name="Ossandon F.J."/>
            <person name="Cardenas J.P."/>
            <person name="Corbett M."/>
            <person name="Quatrini R."/>
            <person name="Holmes D.S."/>
            <person name="Watkin E."/>
        </authorList>
    </citation>
    <scope>NUCLEOTIDE SEQUENCE [LARGE SCALE GENOMIC DNA]</scope>
    <source>
        <strain evidence="2 3">DSM 5130</strain>
    </source>
</reference>
<feature type="domain" description="Methyltransferase" evidence="1">
    <location>
        <begin position="44"/>
        <end position="139"/>
    </location>
</feature>
<protein>
    <recommendedName>
        <fullName evidence="1">Methyltransferase domain-containing protein</fullName>
    </recommendedName>
</protein>